<dbReference type="EMBL" id="DXHV01000024">
    <property type="protein sequence ID" value="HIV99937.1"/>
    <property type="molecule type" value="Genomic_DNA"/>
</dbReference>
<comment type="caution">
    <text evidence="2">The sequence shown here is derived from an EMBL/GenBank/DDBJ whole genome shotgun (WGS) entry which is preliminary data.</text>
</comment>
<feature type="chain" id="PRO_5039412417" description="Outer membrane protein assembly factor BamE" evidence="1">
    <location>
        <begin position="24"/>
        <end position="159"/>
    </location>
</feature>
<dbReference type="AlphaFoldDB" id="A0A9D1PWP5"/>
<dbReference type="PROSITE" id="PS51257">
    <property type="entry name" value="PROKAR_LIPOPROTEIN"/>
    <property type="match status" value="1"/>
</dbReference>
<name>A0A9D1PWP5_9BACT</name>
<reference evidence="2" key="1">
    <citation type="journal article" date="2021" name="PeerJ">
        <title>Extensive microbial diversity within the chicken gut microbiome revealed by metagenomics and culture.</title>
        <authorList>
            <person name="Gilroy R."/>
            <person name="Ravi A."/>
            <person name="Getino M."/>
            <person name="Pursley I."/>
            <person name="Horton D.L."/>
            <person name="Alikhan N.F."/>
            <person name="Baker D."/>
            <person name="Gharbi K."/>
            <person name="Hall N."/>
            <person name="Watson M."/>
            <person name="Adriaenssens E.M."/>
            <person name="Foster-Nyarko E."/>
            <person name="Jarju S."/>
            <person name="Secka A."/>
            <person name="Antonio M."/>
            <person name="Oren A."/>
            <person name="Chaudhuri R.R."/>
            <person name="La Ragione R."/>
            <person name="Hildebrand F."/>
            <person name="Pallen M.J."/>
        </authorList>
    </citation>
    <scope>NUCLEOTIDE SEQUENCE</scope>
    <source>
        <strain evidence="2">ChiHecec2B26-446</strain>
    </source>
</reference>
<gene>
    <name evidence="2" type="ORF">H9894_01940</name>
</gene>
<organism evidence="2 3">
    <name type="scientific">Candidatus Desulfovibrio intestinipullorum</name>
    <dbReference type="NCBI Taxonomy" id="2838536"/>
    <lineage>
        <taxon>Bacteria</taxon>
        <taxon>Pseudomonadati</taxon>
        <taxon>Thermodesulfobacteriota</taxon>
        <taxon>Desulfovibrionia</taxon>
        <taxon>Desulfovibrionales</taxon>
        <taxon>Desulfovibrionaceae</taxon>
        <taxon>Desulfovibrio</taxon>
    </lineage>
</organism>
<reference evidence="2" key="2">
    <citation type="submission" date="2021-04" db="EMBL/GenBank/DDBJ databases">
        <authorList>
            <person name="Gilroy R."/>
        </authorList>
    </citation>
    <scope>NUCLEOTIDE SEQUENCE</scope>
    <source>
        <strain evidence="2">ChiHecec2B26-446</strain>
    </source>
</reference>
<keyword evidence="1" id="KW-0732">Signal</keyword>
<evidence type="ECO:0000256" key="1">
    <source>
        <dbReference type="SAM" id="SignalP"/>
    </source>
</evidence>
<accession>A0A9D1PWP5</accession>
<proteinExistence type="predicted"/>
<dbReference type="Proteomes" id="UP000886752">
    <property type="component" value="Unassembled WGS sequence"/>
</dbReference>
<sequence length="159" mass="16654">MLKKLSLLAVCVVLMGLSGCLSSLTGGGKTFTADKVQEQIVRGKTTSAEVRDMYGEPAKITPFKGGEEWYYSEEPTREEKDDYRLANAAGGIAADYGANKAGSEVQKKHGAVAGTATRSASGAAGHAAVDAAVPADGPKAKTLIITFNKQGVVRSYRLK</sequence>
<feature type="signal peptide" evidence="1">
    <location>
        <begin position="1"/>
        <end position="23"/>
    </location>
</feature>
<evidence type="ECO:0000313" key="2">
    <source>
        <dbReference type="EMBL" id="HIV99937.1"/>
    </source>
</evidence>
<evidence type="ECO:0008006" key="4">
    <source>
        <dbReference type="Google" id="ProtNLM"/>
    </source>
</evidence>
<protein>
    <recommendedName>
        <fullName evidence="4">Outer membrane protein assembly factor BamE</fullName>
    </recommendedName>
</protein>
<evidence type="ECO:0000313" key="3">
    <source>
        <dbReference type="Proteomes" id="UP000886752"/>
    </source>
</evidence>